<feature type="region of interest" description="Disordered" evidence="1">
    <location>
        <begin position="209"/>
        <end position="255"/>
    </location>
</feature>
<proteinExistence type="predicted"/>
<dbReference type="AlphaFoldDB" id="A0A6J7LML5"/>
<organism evidence="2">
    <name type="scientific">freshwater metagenome</name>
    <dbReference type="NCBI Taxonomy" id="449393"/>
    <lineage>
        <taxon>unclassified sequences</taxon>
        <taxon>metagenomes</taxon>
        <taxon>ecological metagenomes</taxon>
    </lineage>
</organism>
<evidence type="ECO:0000313" key="2">
    <source>
        <dbReference type="EMBL" id="CAB4967019.1"/>
    </source>
</evidence>
<name>A0A6J7LML5_9ZZZZ</name>
<reference evidence="2" key="1">
    <citation type="submission" date="2020-05" db="EMBL/GenBank/DDBJ databases">
        <authorList>
            <person name="Chiriac C."/>
            <person name="Salcher M."/>
            <person name="Ghai R."/>
            <person name="Kavagutti S V."/>
        </authorList>
    </citation>
    <scope>NUCLEOTIDE SEQUENCE</scope>
</reference>
<gene>
    <name evidence="2" type="ORF">UFOPK3772_02890</name>
</gene>
<protein>
    <submittedName>
        <fullName evidence="2">Unannotated protein</fullName>
    </submittedName>
</protein>
<feature type="compositionally biased region" description="Polar residues" evidence="1">
    <location>
        <begin position="239"/>
        <end position="255"/>
    </location>
</feature>
<sequence length="255" mass="27169">MELAGAQPIPDRKVRSEFSAQGLDQKQCEACAVSQRAAEPIRTAIAERGQERTDEVPMCSMHVGHVDASILKPAPGGAKGRNRPVDVGGGHLPRSRHGPQYFAIHGGGCDRLTLRHECRRLTAAEVDFQGQAGAVFVNDIAGRSQPIKDGILMTANLVEVAHANRVDVGGLQLNEAGPALRTRLEVAEVALGQCAIAIRHPLLHRPSDDAVWQSHSPDGDGFKKAHAEVSDSGFDTRESNVSAAPARSQSECADC</sequence>
<evidence type="ECO:0000256" key="1">
    <source>
        <dbReference type="SAM" id="MobiDB-lite"/>
    </source>
</evidence>
<accession>A0A6J7LML5</accession>
<dbReference type="EMBL" id="CAFBNE010000133">
    <property type="protein sequence ID" value="CAB4967019.1"/>
    <property type="molecule type" value="Genomic_DNA"/>
</dbReference>
<feature type="region of interest" description="Disordered" evidence="1">
    <location>
        <begin position="70"/>
        <end position="94"/>
    </location>
</feature>
<feature type="compositionally biased region" description="Basic and acidic residues" evidence="1">
    <location>
        <begin position="217"/>
        <end position="238"/>
    </location>
</feature>